<comment type="caution">
    <text evidence="2">The sequence shown here is derived from an EMBL/GenBank/DDBJ whole genome shotgun (WGS) entry which is preliminary data.</text>
</comment>
<dbReference type="Pfam" id="PF13519">
    <property type="entry name" value="VWA_2"/>
    <property type="match status" value="1"/>
</dbReference>
<reference evidence="2 3" key="1">
    <citation type="submission" date="2018-06" db="EMBL/GenBank/DDBJ databases">
        <title>Azoarcus communis strain SWub3 genome.</title>
        <authorList>
            <person name="Zorraquino Salvo V."/>
            <person name="Toubiana D."/>
            <person name="Blumwald E."/>
        </authorList>
    </citation>
    <scope>NUCLEOTIDE SEQUENCE [LARGE SCALE GENOMIC DNA]</scope>
    <source>
        <strain evidence="2 3">SWub3</strain>
    </source>
</reference>
<dbReference type="GO" id="GO:0005829">
    <property type="term" value="C:cytosol"/>
    <property type="evidence" value="ECO:0007669"/>
    <property type="project" value="TreeGrafter"/>
</dbReference>
<dbReference type="OrthoDB" id="387240at2"/>
<evidence type="ECO:0000259" key="1">
    <source>
        <dbReference type="Pfam" id="PF13519"/>
    </source>
</evidence>
<evidence type="ECO:0000313" key="2">
    <source>
        <dbReference type="EMBL" id="PZA17930.1"/>
    </source>
</evidence>
<dbReference type="RefSeq" id="WP_110523272.1">
    <property type="nucleotide sequence ID" value="NZ_QKOE01000002.1"/>
</dbReference>
<protein>
    <submittedName>
        <fullName evidence="2">VWA domain-containing protein</fullName>
    </submittedName>
</protein>
<gene>
    <name evidence="2" type="ORF">DNK49_05275</name>
</gene>
<feature type="domain" description="VWFA" evidence="1">
    <location>
        <begin position="306"/>
        <end position="410"/>
    </location>
</feature>
<proteinExistence type="predicted"/>
<dbReference type="InterPro" id="IPR036465">
    <property type="entry name" value="vWFA_dom_sf"/>
</dbReference>
<dbReference type="Gene3D" id="3.40.50.410">
    <property type="entry name" value="von Willebrand factor, type A domain"/>
    <property type="match status" value="1"/>
</dbReference>
<dbReference type="PANTHER" id="PTHR36846">
    <property type="entry name" value="PROTEIN VIAA"/>
    <property type="match status" value="1"/>
</dbReference>
<organism evidence="2 3">
    <name type="scientific">Parazoarcus communis SWub3 = DSM 12120</name>
    <dbReference type="NCBI Taxonomy" id="1121029"/>
    <lineage>
        <taxon>Bacteria</taxon>
        <taxon>Pseudomonadati</taxon>
        <taxon>Pseudomonadota</taxon>
        <taxon>Betaproteobacteria</taxon>
        <taxon>Rhodocyclales</taxon>
        <taxon>Zoogloeaceae</taxon>
        <taxon>Parazoarcus</taxon>
    </lineage>
</organism>
<dbReference type="Proteomes" id="UP000248259">
    <property type="component" value="Unassembled WGS sequence"/>
</dbReference>
<evidence type="ECO:0000313" key="3">
    <source>
        <dbReference type="Proteomes" id="UP000248259"/>
    </source>
</evidence>
<keyword evidence="3" id="KW-1185">Reference proteome</keyword>
<dbReference type="EMBL" id="QKOE01000002">
    <property type="protein sequence ID" value="PZA17930.1"/>
    <property type="molecule type" value="Genomic_DNA"/>
</dbReference>
<dbReference type="PANTHER" id="PTHR36846:SF1">
    <property type="entry name" value="PROTEIN VIAA"/>
    <property type="match status" value="1"/>
</dbReference>
<dbReference type="AlphaFoldDB" id="A0A323V1P1"/>
<accession>A0A323V1P1</accession>
<sequence length="513" mass="56160">MKPAAPPPRLFEALEAPLLALDPLPRGLWLWTLVHSHGRWLDRPAALETWRQALIAGTVPSQPGWPSSGLAHAITDMLQHLGLPAFCHGKAELAEQVLRALLWHLDLIPDYRDRGASPERAQAMALEAFADDWRERTALVDALTEVLGDLGELKNMRWDVVRGLLRSEGWQAAVRIRRLIEDLPGLSALIAGLGRDRDCTAQAEESSTGNQAPQPLPVPRMVQRRLRVPDLPGETRGVQRADRIARMLPAEAMLLGHPRLRLVWHARRAERTLLCYEDDDCLLEPLPRPQPATLPQPRPRREMGPMMICVDTSASMRGGAEAVAKAVVLEAARIAHAQRRACHVYAFGGPDEVVELTLGFDSAGLTRLVDFIGQAFRGGTDICLPLERALVRLGESGWQQADLMIASDGEFGATPALAAAVLQAKTTQGLRVQGVLIGDRETVGLAELADDVFWVRDWRRFGGSSAASPVHDRRLTALYFPGALRSAQNRAATLDGEAAARAVRAGRKESTPT</sequence>
<dbReference type="InterPro" id="IPR002035">
    <property type="entry name" value="VWF_A"/>
</dbReference>
<dbReference type="SUPFAM" id="SSF53300">
    <property type="entry name" value="vWA-like"/>
    <property type="match status" value="1"/>
</dbReference>
<name>A0A323V1P1_9RHOO</name>